<evidence type="ECO:0000256" key="13">
    <source>
        <dbReference type="PROSITE-ProRule" id="PRU00169"/>
    </source>
</evidence>
<dbReference type="PROSITE" id="PS50112">
    <property type="entry name" value="PAS"/>
    <property type="match status" value="3"/>
</dbReference>
<evidence type="ECO:0000256" key="2">
    <source>
        <dbReference type="ARBA" id="ARBA00004651"/>
    </source>
</evidence>
<keyword evidence="8" id="KW-0067">ATP-binding</keyword>
<dbReference type="EMBL" id="JAJADQ010000001">
    <property type="protein sequence ID" value="MCB2376484.1"/>
    <property type="molecule type" value="Genomic_DNA"/>
</dbReference>
<dbReference type="Pfam" id="PF02518">
    <property type="entry name" value="HATPase_c"/>
    <property type="match status" value="1"/>
</dbReference>
<name>A0ABS8A8D1_9BACT</name>
<dbReference type="SUPFAM" id="SSF52172">
    <property type="entry name" value="CheY-like"/>
    <property type="match status" value="1"/>
</dbReference>
<dbReference type="Gene3D" id="3.30.565.10">
    <property type="entry name" value="Histidine kinase-like ATPase, C-terminal domain"/>
    <property type="match status" value="1"/>
</dbReference>
<comment type="caution">
    <text evidence="20">The sequence shown here is derived from an EMBL/GenBank/DDBJ whole genome shotgun (WGS) entry which is preliminary data.</text>
</comment>
<keyword evidence="14" id="KW-0175">Coiled coil</keyword>
<reference evidence="20" key="1">
    <citation type="submission" date="2021-10" db="EMBL/GenBank/DDBJ databases">
        <authorList>
            <person name="Dean J.D."/>
            <person name="Kim M.K."/>
            <person name="Newey C.N."/>
            <person name="Stoker T.S."/>
            <person name="Thompson D.W."/>
            <person name="Grose J.H."/>
        </authorList>
    </citation>
    <scope>NUCLEOTIDE SEQUENCE</scope>
    <source>
        <strain evidence="20">BT635</strain>
    </source>
</reference>
<dbReference type="CDD" id="cd17546">
    <property type="entry name" value="REC_hyHK_CKI1_RcsC-like"/>
    <property type="match status" value="1"/>
</dbReference>
<keyword evidence="10" id="KW-0902">Two-component regulatory system</keyword>
<sequence length="1185" mass="132007">MTSLAYRHLRRRLQHAQRQQMAAQLELQTLRAQTEQHHTAASKQAAALLQTVSTGLLIENQQGIVTLNERLSQLLKLPAPGMTYVGQPSRDVLTQAPFANAATAQAQMQAAVAGQAQVKGLLQELTNGTVLQVDYLPVVQNGETILHLWSYEDVTRQQQTQQHVQELSRLAEQCPHPIICFTHSGQARYANSAAQTVLQILESPAEAACRQVLCDEIRAALAERQPHVYEYSLGPARYLWTIAPLPHQEGVNVYLTDITARYQAERALEHSRLFAQRINDTIPNLVLLLDLEESRLLYCNSQSQGLLGYSEVEMVALGTRVLPTFLQPDDLRAILQRVPELQCTADGQTLESEYRVRHRDGSWRWMKFKSTPFRRHPDGRVRQMVASAEDVTTRRCIEARLRQSQLFVERIASTVPNLIYIFDIEEGHNVYCNQFVEQVLGYSEADLQSMGSSLLAQFAPPDQLLLLLDHFAQIAQCADGETRSLELYLCHRDGSLRWLRLNSTPFERNASGEVKLVLGAAEDISHWKAAEEQRLATNRRLAEQNHLFRQVIDTTPHLVYLKDGDGNYLLANQATADLYGLSVEDVTHTTTTRLPIAATDAARYLRADRRVINTQQEVVTEETFTRPTGEVLWFHSIKRPFRLADGTVRVLGVDSNITDLKKTQHALRLAKETAEENAQVKQDFLANMSHEIRTPMNGILGLAELLHKTPLNERQSQYLSHIRHASEQLLVVINDILAIAELGAGKIRLENRAFDLREVLTASCQLLLPKATEKGIALELELPPAEEPTLVIGDPYRLRQILLNLLSNAVKFTDRGQVRLSCRRLSTPAEPPTFEFAVSDTGIGIPPHQLEQVFEAFTQATASTAREYGGSGLGLSISRGLAELLGGNIQVESHVQVGSTFRVTLPFTRTDSLAPVAVQPPSPVPAFPSLGPRRILLAEDNAVNQLLVEAQLRGWGCQVDIAATGREAWLLFQQRPYDAVLMDIQMPGLDGVATTRLLREHPDAQRAATPIIALTAHAMQGEAERYRAAGFDGYLSKPFREEELFRTLTQVLARPHPAAGAPPPTLAEPGVAYNLSGIRRIAHGNETFVKRLVQVFIQTTPPIITELEQALQQQNWARLSATAHHLKSSYTGLQIQPLSDAVRRLEAVAHDPGPALPEIQELVTQVRTLTTAVIVQLQQEFPTVG</sequence>
<feature type="domain" description="Histidine kinase" evidence="15">
    <location>
        <begin position="687"/>
        <end position="909"/>
    </location>
</feature>
<feature type="coiled-coil region" evidence="14">
    <location>
        <begin position="6"/>
        <end position="33"/>
    </location>
</feature>
<evidence type="ECO:0000256" key="3">
    <source>
        <dbReference type="ARBA" id="ARBA00012438"/>
    </source>
</evidence>
<dbReference type="PRINTS" id="PR00344">
    <property type="entry name" value="BCTRLSENSOR"/>
</dbReference>
<keyword evidence="7" id="KW-0547">Nucleotide-binding</keyword>
<feature type="domain" description="Response regulatory" evidence="16">
    <location>
        <begin position="934"/>
        <end position="1052"/>
    </location>
</feature>
<evidence type="ECO:0000256" key="8">
    <source>
        <dbReference type="ARBA" id="ARBA00022840"/>
    </source>
</evidence>
<dbReference type="SMART" id="SM00086">
    <property type="entry name" value="PAC"/>
    <property type="match status" value="3"/>
</dbReference>
<feature type="domain" description="HPt" evidence="19">
    <location>
        <begin position="1085"/>
        <end position="1180"/>
    </location>
</feature>
<feature type="domain" description="PAC" evidence="18">
    <location>
        <begin position="350"/>
        <end position="403"/>
    </location>
</feature>
<dbReference type="Gene3D" id="1.20.120.160">
    <property type="entry name" value="HPT domain"/>
    <property type="match status" value="1"/>
</dbReference>
<keyword evidence="21" id="KW-1185">Reference proteome</keyword>
<dbReference type="InterPro" id="IPR005467">
    <property type="entry name" value="His_kinase_dom"/>
</dbReference>
<evidence type="ECO:0000259" key="17">
    <source>
        <dbReference type="PROSITE" id="PS50112"/>
    </source>
</evidence>
<evidence type="ECO:0000313" key="20">
    <source>
        <dbReference type="EMBL" id="MCB2376484.1"/>
    </source>
</evidence>
<dbReference type="InterPro" id="IPR001610">
    <property type="entry name" value="PAC"/>
</dbReference>
<dbReference type="InterPro" id="IPR035965">
    <property type="entry name" value="PAS-like_dom_sf"/>
</dbReference>
<dbReference type="Pfam" id="PF00512">
    <property type="entry name" value="HisKA"/>
    <property type="match status" value="1"/>
</dbReference>
<dbReference type="InterPro" id="IPR000014">
    <property type="entry name" value="PAS"/>
</dbReference>
<dbReference type="SMART" id="SM00091">
    <property type="entry name" value="PAS"/>
    <property type="match status" value="4"/>
</dbReference>
<dbReference type="SUPFAM" id="SSF55874">
    <property type="entry name" value="ATPase domain of HSP90 chaperone/DNA topoisomerase II/histidine kinase"/>
    <property type="match status" value="1"/>
</dbReference>
<dbReference type="PANTHER" id="PTHR45339">
    <property type="entry name" value="HYBRID SIGNAL TRANSDUCTION HISTIDINE KINASE J"/>
    <property type="match status" value="1"/>
</dbReference>
<dbReference type="InterPro" id="IPR013655">
    <property type="entry name" value="PAS_fold_3"/>
</dbReference>
<feature type="domain" description="PAC" evidence="18">
    <location>
        <begin position="483"/>
        <end position="536"/>
    </location>
</feature>
<keyword evidence="9" id="KW-1133">Transmembrane helix</keyword>
<dbReference type="SUPFAM" id="SSF47226">
    <property type="entry name" value="Histidine-containing phosphotransfer domain, HPT domain"/>
    <property type="match status" value="1"/>
</dbReference>
<dbReference type="EC" id="2.7.13.3" evidence="3"/>
<dbReference type="Pfam" id="PF08447">
    <property type="entry name" value="PAS_3"/>
    <property type="match status" value="2"/>
</dbReference>
<dbReference type="Gene3D" id="1.10.287.130">
    <property type="match status" value="1"/>
</dbReference>
<dbReference type="SUPFAM" id="SSF47384">
    <property type="entry name" value="Homodimeric domain of signal transducing histidine kinase"/>
    <property type="match status" value="1"/>
</dbReference>
<dbReference type="Gene3D" id="3.40.50.2300">
    <property type="match status" value="1"/>
</dbReference>
<evidence type="ECO:0000256" key="11">
    <source>
        <dbReference type="ARBA" id="ARBA00023136"/>
    </source>
</evidence>
<dbReference type="PROSITE" id="PS50894">
    <property type="entry name" value="HPT"/>
    <property type="match status" value="1"/>
</dbReference>
<evidence type="ECO:0000259" key="18">
    <source>
        <dbReference type="PROSITE" id="PS50113"/>
    </source>
</evidence>
<keyword evidence="4" id="KW-1003">Cell membrane</keyword>
<accession>A0ABS8A8D1</accession>
<proteinExistence type="predicted"/>
<dbReference type="InterPro" id="IPR008207">
    <property type="entry name" value="Sig_transdc_His_kin_Hpt_dom"/>
</dbReference>
<evidence type="ECO:0000259" key="15">
    <source>
        <dbReference type="PROSITE" id="PS50109"/>
    </source>
</evidence>
<dbReference type="InterPro" id="IPR000700">
    <property type="entry name" value="PAS-assoc_C"/>
</dbReference>
<dbReference type="Pfam" id="PF01627">
    <property type="entry name" value="Hpt"/>
    <property type="match status" value="1"/>
</dbReference>
<dbReference type="SMART" id="SM00388">
    <property type="entry name" value="HisKA"/>
    <property type="match status" value="1"/>
</dbReference>
<dbReference type="PANTHER" id="PTHR45339:SF1">
    <property type="entry name" value="HYBRID SIGNAL TRANSDUCTION HISTIDINE KINASE J"/>
    <property type="match status" value="1"/>
</dbReference>
<comment type="subcellular location">
    <subcellularLocation>
        <location evidence="2">Cell membrane</location>
        <topology evidence="2">Multi-pass membrane protein</topology>
    </subcellularLocation>
</comment>
<dbReference type="CDD" id="cd16922">
    <property type="entry name" value="HATPase_EvgS-ArcB-TorS-like"/>
    <property type="match status" value="1"/>
</dbReference>
<dbReference type="PROSITE" id="PS50110">
    <property type="entry name" value="RESPONSE_REGULATORY"/>
    <property type="match status" value="1"/>
</dbReference>
<comment type="catalytic activity">
    <reaction evidence="1">
        <text>ATP + protein L-histidine = ADP + protein N-phospho-L-histidine.</text>
        <dbReference type="EC" id="2.7.13.3"/>
    </reaction>
</comment>
<evidence type="ECO:0000259" key="19">
    <source>
        <dbReference type="PROSITE" id="PS50894"/>
    </source>
</evidence>
<evidence type="ECO:0000256" key="12">
    <source>
        <dbReference type="PROSITE-ProRule" id="PRU00110"/>
    </source>
</evidence>
<dbReference type="InterPro" id="IPR013656">
    <property type="entry name" value="PAS_4"/>
</dbReference>
<dbReference type="Proteomes" id="UP001165297">
    <property type="component" value="Unassembled WGS sequence"/>
</dbReference>
<feature type="domain" description="PAS" evidence="17">
    <location>
        <begin position="404"/>
        <end position="462"/>
    </location>
</feature>
<gene>
    <name evidence="20" type="ORF">LGH70_02755</name>
</gene>
<keyword evidence="5 13" id="KW-0597">Phosphoprotein</keyword>
<keyword evidence="11" id="KW-0472">Membrane</keyword>
<dbReference type="PROSITE" id="PS50113">
    <property type="entry name" value="PAC"/>
    <property type="match status" value="3"/>
</dbReference>
<dbReference type="InterPro" id="IPR003661">
    <property type="entry name" value="HisK_dim/P_dom"/>
</dbReference>
<evidence type="ECO:0000256" key="10">
    <source>
        <dbReference type="ARBA" id="ARBA00023012"/>
    </source>
</evidence>
<dbReference type="SMART" id="SM00387">
    <property type="entry name" value="HATPase_c"/>
    <property type="match status" value="1"/>
</dbReference>
<evidence type="ECO:0000256" key="9">
    <source>
        <dbReference type="ARBA" id="ARBA00022989"/>
    </source>
</evidence>
<evidence type="ECO:0000256" key="7">
    <source>
        <dbReference type="ARBA" id="ARBA00022741"/>
    </source>
</evidence>
<evidence type="ECO:0000313" key="21">
    <source>
        <dbReference type="Proteomes" id="UP001165297"/>
    </source>
</evidence>
<evidence type="ECO:0000256" key="1">
    <source>
        <dbReference type="ARBA" id="ARBA00000085"/>
    </source>
</evidence>
<evidence type="ECO:0000259" key="16">
    <source>
        <dbReference type="PROSITE" id="PS50110"/>
    </source>
</evidence>
<feature type="modified residue" description="Phosphohistidine" evidence="12">
    <location>
        <position position="1124"/>
    </location>
</feature>
<organism evidence="20 21">
    <name type="scientific">Hymenobacter nitidus</name>
    <dbReference type="NCBI Taxonomy" id="2880929"/>
    <lineage>
        <taxon>Bacteria</taxon>
        <taxon>Pseudomonadati</taxon>
        <taxon>Bacteroidota</taxon>
        <taxon>Cytophagia</taxon>
        <taxon>Cytophagales</taxon>
        <taxon>Hymenobacteraceae</taxon>
        <taxon>Hymenobacter</taxon>
    </lineage>
</organism>
<dbReference type="InterPro" id="IPR036097">
    <property type="entry name" value="HisK_dim/P_sf"/>
</dbReference>
<feature type="domain" description="PAS" evidence="17">
    <location>
        <begin position="544"/>
        <end position="615"/>
    </location>
</feature>
<dbReference type="Gene3D" id="3.30.450.20">
    <property type="entry name" value="PAS domain"/>
    <property type="match status" value="5"/>
</dbReference>
<feature type="modified residue" description="4-aspartylphosphate" evidence="13">
    <location>
        <position position="983"/>
    </location>
</feature>
<evidence type="ECO:0000256" key="4">
    <source>
        <dbReference type="ARBA" id="ARBA00022475"/>
    </source>
</evidence>
<evidence type="ECO:0000256" key="14">
    <source>
        <dbReference type="SAM" id="Coils"/>
    </source>
</evidence>
<dbReference type="PROSITE" id="PS50109">
    <property type="entry name" value="HIS_KIN"/>
    <property type="match status" value="1"/>
</dbReference>
<dbReference type="InterPro" id="IPR036641">
    <property type="entry name" value="HPT_dom_sf"/>
</dbReference>
<dbReference type="SUPFAM" id="SSF55785">
    <property type="entry name" value="PYP-like sensor domain (PAS domain)"/>
    <property type="match status" value="3"/>
</dbReference>
<evidence type="ECO:0000256" key="5">
    <source>
        <dbReference type="ARBA" id="ARBA00022553"/>
    </source>
</evidence>
<dbReference type="RefSeq" id="WP_226182452.1">
    <property type="nucleotide sequence ID" value="NZ_JAJADQ010000001.1"/>
</dbReference>
<dbReference type="InterPro" id="IPR001789">
    <property type="entry name" value="Sig_transdc_resp-reg_receiver"/>
</dbReference>
<protein>
    <recommendedName>
        <fullName evidence="3">histidine kinase</fullName>
        <ecNumber evidence="3">2.7.13.3</ecNumber>
    </recommendedName>
</protein>
<dbReference type="CDD" id="cd00130">
    <property type="entry name" value="PAS"/>
    <property type="match status" value="3"/>
</dbReference>
<dbReference type="InterPro" id="IPR004358">
    <property type="entry name" value="Sig_transdc_His_kin-like_C"/>
</dbReference>
<dbReference type="SMART" id="SM00448">
    <property type="entry name" value="REC"/>
    <property type="match status" value="1"/>
</dbReference>
<dbReference type="NCBIfam" id="TIGR00229">
    <property type="entry name" value="sensory_box"/>
    <property type="match status" value="3"/>
</dbReference>
<dbReference type="InterPro" id="IPR003594">
    <property type="entry name" value="HATPase_dom"/>
</dbReference>
<dbReference type="InterPro" id="IPR011006">
    <property type="entry name" value="CheY-like_superfamily"/>
</dbReference>
<dbReference type="Pfam" id="PF08448">
    <property type="entry name" value="PAS_4"/>
    <property type="match status" value="1"/>
</dbReference>
<feature type="domain" description="PAS" evidence="17">
    <location>
        <begin position="270"/>
        <end position="348"/>
    </location>
</feature>
<keyword evidence="6" id="KW-0812">Transmembrane</keyword>
<dbReference type="InterPro" id="IPR036890">
    <property type="entry name" value="HATPase_C_sf"/>
</dbReference>
<dbReference type="Pfam" id="PF00072">
    <property type="entry name" value="Response_reg"/>
    <property type="match status" value="1"/>
</dbReference>
<evidence type="ECO:0000256" key="6">
    <source>
        <dbReference type="ARBA" id="ARBA00022692"/>
    </source>
</evidence>
<dbReference type="CDD" id="cd00082">
    <property type="entry name" value="HisKA"/>
    <property type="match status" value="1"/>
</dbReference>
<feature type="domain" description="PAC" evidence="18">
    <location>
        <begin position="618"/>
        <end position="669"/>
    </location>
</feature>